<dbReference type="EMBL" id="MN812722">
    <property type="protein sequence ID" value="QGZ13252.1"/>
    <property type="molecule type" value="Genomic_DNA"/>
</dbReference>
<feature type="compositionally biased region" description="Low complexity" evidence="1">
    <location>
        <begin position="7"/>
        <end position="22"/>
    </location>
</feature>
<protein>
    <submittedName>
        <fullName evidence="2">Essential recombination function protein</fullName>
    </submittedName>
</protein>
<dbReference type="Pfam" id="PF04404">
    <property type="entry name" value="ERF"/>
    <property type="match status" value="1"/>
</dbReference>
<sequence>MSNQELVTVDSKSTQVQSSQQQQVNPMQLVSIAVEQGADIDKLSKLMDLQERWEAGQAKKAFDEAMNEFQSRMPVVPRRGKVDYTTGKGRTNYDYGRIEDAFALASPILKDVGLSFRFKQETVNGLITVTCIISHRMGHCEENSMSAMPDQSGGKDPLKAMASTNSYLRRYTFTGGFGIIFAGEDDEMLMQQNTVSAIVDVDKVIVDLTKKQGKTDQQLFDWLSKSFKREIVSFDDMTEDEKQFIARKLGAKA</sequence>
<accession>A0A6B9J018</accession>
<reference evidence="2" key="1">
    <citation type="submission" date="2019-12" db="EMBL/GenBank/DDBJ databases">
        <title>Isolation and complete genomic sequence of bacteriophage NF: A novel Vibrio alginolyticus phage isolated from the coastal water of Qingdao, China.</title>
        <authorList>
            <person name="Zhang X."/>
        </authorList>
    </citation>
    <scope>NUCLEOTIDE SEQUENCE [LARGE SCALE GENOMIC DNA]</scope>
</reference>
<evidence type="ECO:0000313" key="2">
    <source>
        <dbReference type="EMBL" id="QGZ13252.1"/>
    </source>
</evidence>
<evidence type="ECO:0000256" key="1">
    <source>
        <dbReference type="SAM" id="MobiDB-lite"/>
    </source>
</evidence>
<dbReference type="RefSeq" id="YP_010649770.1">
    <property type="nucleotide sequence ID" value="NC_070773.1"/>
</dbReference>
<dbReference type="InterPro" id="IPR007499">
    <property type="entry name" value="ERF_bacteria_virus"/>
</dbReference>
<keyword evidence="3" id="KW-1185">Reference proteome</keyword>
<dbReference type="GeneID" id="77925330"/>
<evidence type="ECO:0000313" key="3">
    <source>
        <dbReference type="Proteomes" id="UP000435913"/>
    </source>
</evidence>
<name>A0A6B9J018_9CAUD</name>
<dbReference type="KEGG" id="vg:77925330"/>
<proteinExistence type="predicted"/>
<organism evidence="2 3">
    <name type="scientific">Vibrio phage NF</name>
    <dbReference type="NCBI Taxonomy" id="2686202"/>
    <lineage>
        <taxon>Viruses</taxon>
        <taxon>Duplodnaviria</taxon>
        <taxon>Heunggongvirae</taxon>
        <taxon>Uroviricota</taxon>
        <taxon>Caudoviricetes</taxon>
        <taxon>Enfavirus</taxon>
        <taxon>Enfavirus NF</taxon>
    </lineage>
</organism>
<feature type="region of interest" description="Disordered" evidence="1">
    <location>
        <begin position="1"/>
        <end position="22"/>
    </location>
</feature>
<dbReference type="Proteomes" id="UP000435913">
    <property type="component" value="Segment"/>
</dbReference>